<evidence type="ECO:0008006" key="4">
    <source>
        <dbReference type="Google" id="ProtNLM"/>
    </source>
</evidence>
<dbReference type="EMBL" id="JAFBEB010000007">
    <property type="protein sequence ID" value="MBM7590814.1"/>
    <property type="molecule type" value="Genomic_DNA"/>
</dbReference>
<evidence type="ECO:0000256" key="1">
    <source>
        <dbReference type="SAM" id="MobiDB-lite"/>
    </source>
</evidence>
<evidence type="ECO:0000313" key="2">
    <source>
        <dbReference type="EMBL" id="MBM7590814.1"/>
    </source>
</evidence>
<proteinExistence type="predicted"/>
<dbReference type="Pfam" id="PF14151">
    <property type="entry name" value="YfhD"/>
    <property type="match status" value="1"/>
</dbReference>
<dbReference type="InterPro" id="IPR025435">
    <property type="entry name" value="YfhD-like"/>
</dbReference>
<gene>
    <name evidence="2" type="ORF">JOD01_002424</name>
</gene>
<feature type="compositionally biased region" description="Basic and acidic residues" evidence="1">
    <location>
        <begin position="30"/>
        <end position="54"/>
    </location>
</feature>
<sequence>MTEAPQNQQLPLGSNENVEYDPNVADAEDREAQNRAEAADRRQTGEMKTGGEKQ</sequence>
<keyword evidence="3" id="KW-1185">Reference proteome</keyword>
<accession>A0A938XZ18</accession>
<organism evidence="2 3">
    <name type="scientific">Brevibacillus fulvus</name>
    <dbReference type="NCBI Taxonomy" id="1125967"/>
    <lineage>
        <taxon>Bacteria</taxon>
        <taxon>Bacillati</taxon>
        <taxon>Bacillota</taxon>
        <taxon>Bacilli</taxon>
        <taxon>Bacillales</taxon>
        <taxon>Paenibacillaceae</taxon>
        <taxon>Brevibacillus</taxon>
    </lineage>
</organism>
<feature type="compositionally biased region" description="Polar residues" evidence="1">
    <location>
        <begin position="1"/>
        <end position="17"/>
    </location>
</feature>
<evidence type="ECO:0000313" key="3">
    <source>
        <dbReference type="Proteomes" id="UP000717624"/>
    </source>
</evidence>
<comment type="caution">
    <text evidence="2">The sequence shown here is derived from an EMBL/GenBank/DDBJ whole genome shotgun (WGS) entry which is preliminary data.</text>
</comment>
<dbReference type="Proteomes" id="UP000717624">
    <property type="component" value="Unassembled WGS sequence"/>
</dbReference>
<name>A0A938XZ18_9BACL</name>
<protein>
    <recommendedName>
        <fullName evidence="4">YfhD family protein</fullName>
    </recommendedName>
</protein>
<dbReference type="AlphaFoldDB" id="A0A938XZ18"/>
<dbReference type="RefSeq" id="WP_204518558.1">
    <property type="nucleotide sequence ID" value="NZ_BAABIN010000016.1"/>
</dbReference>
<reference evidence="2" key="1">
    <citation type="submission" date="2021-01" db="EMBL/GenBank/DDBJ databases">
        <title>Genomic Encyclopedia of Type Strains, Phase IV (KMG-IV): sequencing the most valuable type-strain genomes for metagenomic binning, comparative biology and taxonomic classification.</title>
        <authorList>
            <person name="Goeker M."/>
        </authorList>
    </citation>
    <scope>NUCLEOTIDE SEQUENCE</scope>
    <source>
        <strain evidence="2">DSM 25523</strain>
    </source>
</reference>
<feature type="region of interest" description="Disordered" evidence="1">
    <location>
        <begin position="1"/>
        <end position="54"/>
    </location>
</feature>